<feature type="domain" description="GAG-pre-integrase" evidence="1">
    <location>
        <begin position="42"/>
        <end position="86"/>
    </location>
</feature>
<dbReference type="Pfam" id="PF13976">
    <property type="entry name" value="gag_pre-integrs"/>
    <property type="match status" value="1"/>
</dbReference>
<dbReference type="EMBL" id="AVOT02122445">
    <property type="protein sequence ID" value="MBW0585954.1"/>
    <property type="molecule type" value="Genomic_DNA"/>
</dbReference>
<gene>
    <name evidence="2" type="ORF">O181_125669</name>
</gene>
<evidence type="ECO:0000313" key="3">
    <source>
        <dbReference type="Proteomes" id="UP000765509"/>
    </source>
</evidence>
<dbReference type="Proteomes" id="UP000765509">
    <property type="component" value="Unassembled WGS sequence"/>
</dbReference>
<dbReference type="InterPro" id="IPR036397">
    <property type="entry name" value="RNaseH_sf"/>
</dbReference>
<comment type="caution">
    <text evidence="2">The sequence shown here is derived from an EMBL/GenBank/DDBJ whole genome shotgun (WGS) entry which is preliminary data.</text>
</comment>
<evidence type="ECO:0000313" key="2">
    <source>
        <dbReference type="EMBL" id="MBW0585954.1"/>
    </source>
</evidence>
<accession>A0A9Q3KUK2</accession>
<reference evidence="2" key="1">
    <citation type="submission" date="2021-03" db="EMBL/GenBank/DDBJ databases">
        <title>Draft genome sequence of rust myrtle Austropuccinia psidii MF-1, a brazilian biotype.</title>
        <authorList>
            <person name="Quecine M.C."/>
            <person name="Pachon D.M.R."/>
            <person name="Bonatelli M.L."/>
            <person name="Correr F.H."/>
            <person name="Franceschini L.M."/>
            <person name="Leite T.F."/>
            <person name="Margarido G.R.A."/>
            <person name="Almeida C.A."/>
            <person name="Ferrarezi J.A."/>
            <person name="Labate C.A."/>
        </authorList>
    </citation>
    <scope>NUCLEOTIDE SEQUENCE</scope>
    <source>
        <strain evidence="2">MF-1</strain>
    </source>
</reference>
<keyword evidence="3" id="KW-1185">Reference proteome</keyword>
<dbReference type="OrthoDB" id="2506384at2759"/>
<proteinExistence type="predicted"/>
<organism evidence="2 3">
    <name type="scientific">Austropuccinia psidii MF-1</name>
    <dbReference type="NCBI Taxonomy" id="1389203"/>
    <lineage>
        <taxon>Eukaryota</taxon>
        <taxon>Fungi</taxon>
        <taxon>Dikarya</taxon>
        <taxon>Basidiomycota</taxon>
        <taxon>Pucciniomycotina</taxon>
        <taxon>Pucciniomycetes</taxon>
        <taxon>Pucciniales</taxon>
        <taxon>Sphaerophragmiaceae</taxon>
        <taxon>Austropuccinia</taxon>
    </lineage>
</organism>
<dbReference type="AlphaFoldDB" id="A0A9Q3KUK2"/>
<protein>
    <recommendedName>
        <fullName evidence="1">GAG-pre-integrase domain-containing protein</fullName>
    </recommendedName>
</protein>
<name>A0A9Q3KUK2_9BASI</name>
<sequence length="148" mass="16742">YYAPNGPVNLLSVSKLLDNGIKPVLKNNNFLLKKASFQAFVATDNKDWHTLLGHPSDSYLNQLLKEGKISGKLLSSKKCEICQQTKIQQRPHNNNLPKSPSPFHRLHVNTLEITPITHQGYCYVLVIVDDFSRFNRICLLKKKGEAEG</sequence>
<feature type="non-terminal residue" evidence="2">
    <location>
        <position position="1"/>
    </location>
</feature>
<dbReference type="GO" id="GO:0003676">
    <property type="term" value="F:nucleic acid binding"/>
    <property type="evidence" value="ECO:0007669"/>
    <property type="project" value="InterPro"/>
</dbReference>
<dbReference type="SUPFAM" id="SSF53098">
    <property type="entry name" value="Ribonuclease H-like"/>
    <property type="match status" value="1"/>
</dbReference>
<dbReference type="Gene3D" id="3.30.420.10">
    <property type="entry name" value="Ribonuclease H-like superfamily/Ribonuclease H"/>
    <property type="match status" value="1"/>
</dbReference>
<dbReference type="InterPro" id="IPR025724">
    <property type="entry name" value="GAG-pre-integrase_dom"/>
</dbReference>
<evidence type="ECO:0000259" key="1">
    <source>
        <dbReference type="Pfam" id="PF13976"/>
    </source>
</evidence>
<feature type="non-terminal residue" evidence="2">
    <location>
        <position position="148"/>
    </location>
</feature>
<dbReference type="InterPro" id="IPR012337">
    <property type="entry name" value="RNaseH-like_sf"/>
</dbReference>